<name>A0A4V3B3U1_9MICO</name>
<evidence type="ECO:0000256" key="2">
    <source>
        <dbReference type="PROSITE-ProRule" id="PRU01091"/>
    </source>
</evidence>
<dbReference type="GO" id="GO:0006355">
    <property type="term" value="P:regulation of DNA-templated transcription"/>
    <property type="evidence" value="ECO:0007669"/>
    <property type="project" value="InterPro"/>
</dbReference>
<dbReference type="InterPro" id="IPR016032">
    <property type="entry name" value="Sig_transdc_resp-reg_C-effctor"/>
</dbReference>
<gene>
    <name evidence="5" type="ORF">E2R54_06335</name>
</gene>
<keyword evidence="1 2" id="KW-0238">DNA-binding</keyword>
<dbReference type="PROSITE" id="PS51755">
    <property type="entry name" value="OMPR_PHOB"/>
    <property type="match status" value="1"/>
</dbReference>
<sequence length="108" mass="12324">MARRRRATAGIRRVQHPSSRLARRHRHACGLGRSRRRLSVGLSARRRLLLRRQNGGNGGNGDHVNAHDLHAIEVHVMNLRRKLGGTARRCRWIETVRGIGYRFAPAKL</sequence>
<reference evidence="5 6" key="1">
    <citation type="submission" date="2019-03" db="EMBL/GenBank/DDBJ databases">
        <title>Genome Sequencing and Assembly of Various Microbes Isolated from Partially Reclaimed Soil and Acid Mine Drainage (AMD) Site.</title>
        <authorList>
            <person name="Steinbock B."/>
            <person name="Bechtold R."/>
            <person name="Sevigny J.L."/>
            <person name="Thomas D."/>
            <person name="Cuthill L.R."/>
            <person name="Aveiro Johannsen E.J."/>
            <person name="Thomas K."/>
            <person name="Ghosh A."/>
        </authorList>
    </citation>
    <scope>NUCLEOTIDE SEQUENCE [LARGE SCALE GENOMIC DNA]</scope>
    <source>
        <strain evidence="5 6">F-B2</strain>
    </source>
</reference>
<accession>A0A4V3B3U1</accession>
<comment type="caution">
    <text evidence="5">The sequence shown here is derived from an EMBL/GenBank/DDBJ whole genome shotgun (WGS) entry which is preliminary data.</text>
</comment>
<proteinExistence type="predicted"/>
<dbReference type="SUPFAM" id="SSF46894">
    <property type="entry name" value="C-terminal effector domain of the bipartite response regulators"/>
    <property type="match status" value="1"/>
</dbReference>
<evidence type="ECO:0000256" key="1">
    <source>
        <dbReference type="ARBA" id="ARBA00023125"/>
    </source>
</evidence>
<feature type="domain" description="OmpR/PhoB-type" evidence="4">
    <location>
        <begin position="1"/>
        <end position="105"/>
    </location>
</feature>
<dbReference type="InterPro" id="IPR001867">
    <property type="entry name" value="OmpR/PhoB-type_DNA-bd"/>
</dbReference>
<dbReference type="GO" id="GO:0003677">
    <property type="term" value="F:DNA binding"/>
    <property type="evidence" value="ECO:0007669"/>
    <property type="project" value="UniProtKB-UniRule"/>
</dbReference>
<evidence type="ECO:0000259" key="4">
    <source>
        <dbReference type="PROSITE" id="PS51755"/>
    </source>
</evidence>
<dbReference type="InterPro" id="IPR036388">
    <property type="entry name" value="WH-like_DNA-bd_sf"/>
</dbReference>
<dbReference type="EMBL" id="SMZX01000001">
    <property type="protein sequence ID" value="TDL46043.1"/>
    <property type="molecule type" value="Genomic_DNA"/>
</dbReference>
<dbReference type="GO" id="GO:0000160">
    <property type="term" value="P:phosphorelay signal transduction system"/>
    <property type="evidence" value="ECO:0007669"/>
    <property type="project" value="InterPro"/>
</dbReference>
<dbReference type="Proteomes" id="UP000295633">
    <property type="component" value="Unassembled WGS sequence"/>
</dbReference>
<feature type="region of interest" description="Disordered" evidence="3">
    <location>
        <begin position="1"/>
        <end position="26"/>
    </location>
</feature>
<evidence type="ECO:0000256" key="3">
    <source>
        <dbReference type="SAM" id="MobiDB-lite"/>
    </source>
</evidence>
<dbReference type="AlphaFoldDB" id="A0A4V3B3U1"/>
<evidence type="ECO:0000313" key="5">
    <source>
        <dbReference type="EMBL" id="TDL46043.1"/>
    </source>
</evidence>
<feature type="DNA-binding region" description="OmpR/PhoB-type" evidence="2">
    <location>
        <begin position="1"/>
        <end position="105"/>
    </location>
</feature>
<organism evidence="5 6">
    <name type="scientific">Microbacterium oleivorans</name>
    <dbReference type="NCBI Taxonomy" id="273677"/>
    <lineage>
        <taxon>Bacteria</taxon>
        <taxon>Bacillati</taxon>
        <taxon>Actinomycetota</taxon>
        <taxon>Actinomycetes</taxon>
        <taxon>Micrococcales</taxon>
        <taxon>Microbacteriaceae</taxon>
        <taxon>Microbacterium</taxon>
    </lineage>
</organism>
<dbReference type="Gene3D" id="1.10.10.10">
    <property type="entry name" value="Winged helix-like DNA-binding domain superfamily/Winged helix DNA-binding domain"/>
    <property type="match status" value="1"/>
</dbReference>
<evidence type="ECO:0000313" key="6">
    <source>
        <dbReference type="Proteomes" id="UP000295633"/>
    </source>
</evidence>
<dbReference type="Pfam" id="PF00486">
    <property type="entry name" value="Trans_reg_C"/>
    <property type="match status" value="1"/>
</dbReference>
<protein>
    <submittedName>
        <fullName evidence="5">Winged helix family transcriptional regulator</fullName>
    </submittedName>
</protein>